<evidence type="ECO:0000313" key="2">
    <source>
        <dbReference type="EnsemblMetazoa" id="PPA07402.1"/>
    </source>
</evidence>
<feature type="compositionally biased region" description="Low complexity" evidence="1">
    <location>
        <begin position="44"/>
        <end position="53"/>
    </location>
</feature>
<accession>A0A8R1U963</accession>
<dbReference type="OrthoDB" id="5805034at2759"/>
<gene>
    <name evidence="2" type="primary">WBGene00096956</name>
</gene>
<protein>
    <submittedName>
        <fullName evidence="2">Uncharacterized protein</fullName>
    </submittedName>
</protein>
<keyword evidence="3" id="KW-1185">Reference proteome</keyword>
<proteinExistence type="predicted"/>
<evidence type="ECO:0000256" key="1">
    <source>
        <dbReference type="SAM" id="MobiDB-lite"/>
    </source>
</evidence>
<dbReference type="PANTHER" id="PTHR38608">
    <property type="entry name" value="PROTEIN CBG07207"/>
    <property type="match status" value="1"/>
</dbReference>
<feature type="compositionally biased region" description="Polar residues" evidence="1">
    <location>
        <begin position="226"/>
        <end position="251"/>
    </location>
</feature>
<feature type="region of interest" description="Disordered" evidence="1">
    <location>
        <begin position="17"/>
        <end position="62"/>
    </location>
</feature>
<dbReference type="AlphaFoldDB" id="A0A2A6B8C0"/>
<dbReference type="EnsemblMetazoa" id="PPA07402.1">
    <property type="protein sequence ID" value="PPA07402.1"/>
    <property type="gene ID" value="WBGene00096956"/>
</dbReference>
<feature type="compositionally biased region" description="Basic and acidic residues" evidence="1">
    <location>
        <begin position="201"/>
        <end position="214"/>
    </location>
</feature>
<dbReference type="Proteomes" id="UP000005239">
    <property type="component" value="Unassembled WGS sequence"/>
</dbReference>
<evidence type="ECO:0000313" key="3">
    <source>
        <dbReference type="Proteomes" id="UP000005239"/>
    </source>
</evidence>
<accession>A0A2A6B8C0</accession>
<dbReference type="PANTHER" id="PTHR38608:SF4">
    <property type="entry name" value="PROTEIN CBG07207"/>
    <property type="match status" value="1"/>
</dbReference>
<reference evidence="3" key="1">
    <citation type="journal article" date="2008" name="Nat. Genet.">
        <title>The Pristionchus pacificus genome provides a unique perspective on nematode lifestyle and parasitism.</title>
        <authorList>
            <person name="Dieterich C."/>
            <person name="Clifton S.W."/>
            <person name="Schuster L.N."/>
            <person name="Chinwalla A."/>
            <person name="Delehaunty K."/>
            <person name="Dinkelacker I."/>
            <person name="Fulton L."/>
            <person name="Fulton R."/>
            <person name="Godfrey J."/>
            <person name="Minx P."/>
            <person name="Mitreva M."/>
            <person name="Roeseler W."/>
            <person name="Tian H."/>
            <person name="Witte H."/>
            <person name="Yang S.P."/>
            <person name="Wilson R.K."/>
            <person name="Sommer R.J."/>
        </authorList>
    </citation>
    <scope>NUCLEOTIDE SEQUENCE [LARGE SCALE GENOMIC DNA]</scope>
    <source>
        <strain evidence="3">PS312</strain>
    </source>
</reference>
<reference evidence="2" key="2">
    <citation type="submission" date="2022-06" db="UniProtKB">
        <authorList>
            <consortium name="EnsemblMetazoa"/>
        </authorList>
    </citation>
    <scope>IDENTIFICATION</scope>
    <source>
        <strain evidence="2">PS312</strain>
    </source>
</reference>
<name>A0A2A6B8C0_PRIPA</name>
<organism evidence="2 3">
    <name type="scientific">Pristionchus pacificus</name>
    <name type="common">Parasitic nematode worm</name>
    <dbReference type="NCBI Taxonomy" id="54126"/>
    <lineage>
        <taxon>Eukaryota</taxon>
        <taxon>Metazoa</taxon>
        <taxon>Ecdysozoa</taxon>
        <taxon>Nematoda</taxon>
        <taxon>Chromadorea</taxon>
        <taxon>Rhabditida</taxon>
        <taxon>Rhabditina</taxon>
        <taxon>Diplogasteromorpha</taxon>
        <taxon>Diplogasteroidea</taxon>
        <taxon>Neodiplogasteridae</taxon>
        <taxon>Pristionchus</taxon>
    </lineage>
</organism>
<feature type="region of interest" description="Disordered" evidence="1">
    <location>
        <begin position="201"/>
        <end position="251"/>
    </location>
</feature>
<sequence length="251" mass="27592">MIGMINLPTEGPVDFYAAPVQKHDDSPPRLQRIGRPTALANLGSLPEVSSSSSKPPPSPATREKYRFSLGLFSQRKRQPSHGYCADGRKCQDGRPINAANPSKLWDELFMRKMVNKIQDEIASPVDHLNSMEKTFGRMAVLNQQPAQPSVQSIGSVVQFWKSFIDRQTSRSEPNLCSEDKSTSARFCEACSAAIDAELAEKKSRANSDLVRNEEDKESESALDDLMSSNLLTPPMSSAPGSTQNLLCNDCS</sequence>